<dbReference type="Pfam" id="PF00085">
    <property type="entry name" value="Thioredoxin"/>
    <property type="match status" value="1"/>
</dbReference>
<dbReference type="Proteomes" id="UP000746595">
    <property type="component" value="Unassembled WGS sequence"/>
</dbReference>
<dbReference type="InterPro" id="IPR013766">
    <property type="entry name" value="Thioredoxin_domain"/>
</dbReference>
<name>A0ABX1G077_9MICC</name>
<reference evidence="2 3" key="1">
    <citation type="submission" date="2020-04" db="EMBL/GenBank/DDBJ databases">
        <title>Paeniglutamicibacter sp. ANT13_2, a novel actinomycete isolated from sediment in Antarctica.</title>
        <authorList>
            <person name="Sakdapetsiri C."/>
            <person name="Pinyakong O."/>
        </authorList>
    </citation>
    <scope>NUCLEOTIDE SEQUENCE [LARGE SCALE GENOMIC DNA]</scope>
    <source>
        <strain evidence="2 3">ANT13_2</strain>
    </source>
</reference>
<sequence>MELVLYTSAFCAPCVRARSVLGQARALLPAAQIIEVDVLSHLEEAETAGITSTPTLVVSRGGIEVFRATGVPSVPQLLAAAALALD</sequence>
<gene>
    <name evidence="2" type="ORF">HED64_01470</name>
</gene>
<feature type="domain" description="Thioredoxin" evidence="1">
    <location>
        <begin position="3"/>
        <end position="76"/>
    </location>
</feature>
<dbReference type="InterPro" id="IPR036249">
    <property type="entry name" value="Thioredoxin-like_sf"/>
</dbReference>
<comment type="caution">
    <text evidence="2">The sequence shown here is derived from an EMBL/GenBank/DDBJ whole genome shotgun (WGS) entry which is preliminary data.</text>
</comment>
<keyword evidence="3" id="KW-1185">Reference proteome</keyword>
<accession>A0ABX1G077</accession>
<proteinExistence type="predicted"/>
<evidence type="ECO:0000313" key="3">
    <source>
        <dbReference type="Proteomes" id="UP000746595"/>
    </source>
</evidence>
<dbReference type="EMBL" id="JAAWVT010000001">
    <property type="protein sequence ID" value="NKG19374.1"/>
    <property type="molecule type" value="Genomic_DNA"/>
</dbReference>
<dbReference type="CDD" id="cd02947">
    <property type="entry name" value="TRX_family"/>
    <property type="match status" value="1"/>
</dbReference>
<evidence type="ECO:0000259" key="1">
    <source>
        <dbReference type="Pfam" id="PF00085"/>
    </source>
</evidence>
<evidence type="ECO:0000313" key="2">
    <source>
        <dbReference type="EMBL" id="NKG19374.1"/>
    </source>
</evidence>
<dbReference type="SUPFAM" id="SSF52833">
    <property type="entry name" value="Thioredoxin-like"/>
    <property type="match status" value="1"/>
</dbReference>
<organism evidence="2 3">
    <name type="scientific">Paeniglutamicibacter terrestris</name>
    <dbReference type="NCBI Taxonomy" id="2723403"/>
    <lineage>
        <taxon>Bacteria</taxon>
        <taxon>Bacillati</taxon>
        <taxon>Actinomycetota</taxon>
        <taxon>Actinomycetes</taxon>
        <taxon>Micrococcales</taxon>
        <taxon>Micrococcaceae</taxon>
        <taxon>Paeniglutamicibacter</taxon>
    </lineage>
</organism>
<dbReference type="RefSeq" id="WP_168150343.1">
    <property type="nucleotide sequence ID" value="NZ_JAAWVT010000001.1"/>
</dbReference>
<protein>
    <submittedName>
        <fullName evidence="2">Thioredoxin family protein</fullName>
    </submittedName>
</protein>
<dbReference type="Gene3D" id="3.40.30.10">
    <property type="entry name" value="Glutaredoxin"/>
    <property type="match status" value="1"/>
</dbReference>